<proteinExistence type="predicted"/>
<evidence type="ECO:0000259" key="5">
    <source>
        <dbReference type="Pfam" id="PF01345"/>
    </source>
</evidence>
<dbReference type="InterPro" id="IPR047589">
    <property type="entry name" value="DUF11_rpt"/>
</dbReference>
<dbReference type="InterPro" id="IPR033764">
    <property type="entry name" value="Sdr_B"/>
</dbReference>
<dbReference type="PANTHER" id="PTHR34819:SF3">
    <property type="entry name" value="CELL SURFACE PROTEIN"/>
    <property type="match status" value="1"/>
</dbReference>
<evidence type="ECO:0000256" key="3">
    <source>
        <dbReference type="ARBA" id="ARBA00022729"/>
    </source>
</evidence>
<feature type="domain" description="DUF11" evidence="5">
    <location>
        <begin position="777"/>
        <end position="892"/>
    </location>
</feature>
<evidence type="ECO:0000313" key="8">
    <source>
        <dbReference type="Proteomes" id="UP000324479"/>
    </source>
</evidence>
<dbReference type="PANTHER" id="PTHR34819">
    <property type="entry name" value="LARGE CYSTEINE-RICH PERIPLASMIC PROTEIN OMCB"/>
    <property type="match status" value="1"/>
</dbReference>
<keyword evidence="3" id="KW-0732">Signal</keyword>
<keyword evidence="8" id="KW-1185">Reference proteome</keyword>
<protein>
    <submittedName>
        <fullName evidence="7">DUF11 domain-containing protein</fullName>
    </submittedName>
</protein>
<dbReference type="SUPFAM" id="SSF117074">
    <property type="entry name" value="Hypothetical protein PA1324"/>
    <property type="match status" value="1"/>
</dbReference>
<feature type="region of interest" description="Disordered" evidence="4">
    <location>
        <begin position="33"/>
        <end position="68"/>
    </location>
</feature>
<comment type="caution">
    <text evidence="7">The sequence shown here is derived from an EMBL/GenBank/DDBJ whole genome shotgun (WGS) entry which is preliminary data.</text>
</comment>
<dbReference type="EMBL" id="VWOX01000013">
    <property type="protein sequence ID" value="KAA5540493.1"/>
    <property type="molecule type" value="Genomic_DNA"/>
</dbReference>
<feature type="domain" description="DUF11" evidence="5">
    <location>
        <begin position="521"/>
        <end position="630"/>
    </location>
</feature>
<dbReference type="Gene3D" id="2.60.40.10">
    <property type="entry name" value="Immunoglobulins"/>
    <property type="match status" value="7"/>
</dbReference>
<dbReference type="InterPro" id="IPR013783">
    <property type="entry name" value="Ig-like_fold"/>
</dbReference>
<dbReference type="Gene3D" id="2.60.40.3080">
    <property type="match status" value="1"/>
</dbReference>
<evidence type="ECO:0000256" key="2">
    <source>
        <dbReference type="ARBA" id="ARBA00022525"/>
    </source>
</evidence>
<accession>A0A5M6CZE8</accession>
<dbReference type="Pfam" id="PF17210">
    <property type="entry name" value="SdrD_B"/>
    <property type="match status" value="1"/>
</dbReference>
<dbReference type="Gene3D" id="2.60.40.1170">
    <property type="entry name" value="Mu homology domain, subdomain B"/>
    <property type="match status" value="4"/>
</dbReference>
<sequence length="1929" mass="201178">MPNAMCSALRRQAVWLRRRLRHRLCRTGHRPIAPETPILPMKSRFDNRPAQAGRPGKRLSRPKRRRGTAFQPRLETLENRRVLAVAVDLASISGTLFDDVNGNDQVDVGEPRISGAQVRLENVSGGVVDTATTNSDGLYSFPRVTAGNYVVRQLSQTTSGGRQLEEKLSPTITVTTEDVAGRLVEPIDTFNDSFQKVTDTTNDGVPVTDQLLTEDAIGGQRDLIVSLSSPQGTVQLAVDDPTLVPNAITFDSLGGGDGERRIVWDGIDSDPVDVDDTGLNEDLTGGGQAVGFNLVMGTDTDEAEAILRVYSNDDNSSAAGRYSEAIITIPHFPAGTVDRQVEFVPFSVFSAIGGGADFTNVTAVELEITGGLTTNGIAELIGAFGQTPFVANFDNFDEADLAVTKSVDNLLPDVGQTVTYTIGITNNGPAAATGVQVTDLLPSGVRFLSSSAGDNYNASTGIWNVGSLPVGAGSQATLSIVGRVESLGTKTNTATVTRSDQTDAVTSNNVASVDLTPRQIDLNVTKTVDDLSPNLGDTITFTITVGNSGPQQATGVQVRDLLPSGIRINSPSDVTTTAGTYNAATGLWDVGSINANASQTLTIRAVVDSAGPRNNSAEVIAANETDFDSTPGDGMGDDFATVAFATASANLALSKTVNDTTPNLNDDVDFVITVTNSGPDAATGVTVRDLLPPGMTFLSSSVGQDYNAATGIWTLGSVAAGGSASLTINARVDTIGAKTNVAQIQTSNVDDPNSTPGNNAPAEDDQADVTITPTAADLSLTKSVNSLAPDVGDTITFQITVANSGPDAATGVQVRDQLPAGTQFVSAALSSGGGSPEYAPNTGIWNVGNVAVGSPVTLNLTALVTDAGLATNFAQIIASDQADPDSTPGNNDPNEDDQDEASIRPREIDLSLTKVVNNFSPSVGDEIEFVITVNNAGPDVATGVLVEETLPEGVTPLSETPSRGSYNRSTGVWNIGTVGLNDPVTLTIRTRVDSIGMGTNRAEVIAADQRDTDSTPDNNVPTEDDQASVGFTTESADLSLQKLVVGDPRPNAGDQVSFDLIVTNSGPDNATGVQITDLLPTGLTYVSNTVSAGIYNPASGVWTVGELPAPTERQTLVIGPGIYDATSGNVSFVQANSPATYQSPIAAFQSDPLGQTADALVALGFVPSQFQLRQVSRNDNPNGLNIEIRFLGEALAGVDIPRIDLVPNLNAAVNTQTIEDDAVNTNSSATLRINAIVDTTEDITNIAEVTAAGQTDPDSTPGDGEADQDDRATATLMPQSIDLSLTKTANTDKPNPGDEVVFTLQVTNDGPDPATGVEVTDLLPDGLTFVRSEPSGVYDPNTGIWSVGQLGIDASKSLNLIAIANSNVAETNNAEITAADQRDVDSTPGNGDPDEDDIAGATVTPATADLSVEKTADDMTPNVGDDVVFTIRVRNDGPDDATNVALRDQIPTGMTLAESTVTDGDYDASNGVWTIPSLPAGQDATLTLQASVDSVEDKTNVAQIIASDQFDPDSTPANDDPTEDDQASASLSPELVDLALTKEVDQDMPNIGDVVLFEIALSNDGPSDATGVTVLDQLPEGLTFQSSQPSSGSYDPLSGIWNVGTVPAGETPTLQIEAVVETISSAVNTAQVQTIDQPDSDSVPGNDDPEEDDQASVTLMTQVADLSIEKTASTETPGRTEEFEFTIRVSNAGPNTATGVIVNDPLPPGLRFISADPSTGTYDPETGQWMIPSIPMGSPQTLRIVTAVTSAEPSTNVAEIIQTRQIDPDSTPGNGAMDEDDIASITVTPRVVDVSVTGSVSDDAPLEGDTIQLSFTASNEGPSDATGVEFSVLLPDGLTLVSSQPQSGTYNSNTGRWIVGDVPAGSATRLVLNVRIDQRGIKNVPIELVAANEFDVDSTPDNGIEQEDDQTSVIIRAPRLLNKRLFLSR</sequence>
<feature type="domain" description="DUF11" evidence="5">
    <location>
        <begin position="1409"/>
        <end position="1515"/>
    </location>
</feature>
<dbReference type="NCBIfam" id="TIGR01451">
    <property type="entry name" value="B_ant_repeat"/>
    <property type="match status" value="11"/>
</dbReference>
<feature type="region of interest" description="Disordered" evidence="4">
    <location>
        <begin position="746"/>
        <end position="765"/>
    </location>
</feature>
<feature type="compositionally biased region" description="Basic residues" evidence="4">
    <location>
        <begin position="55"/>
        <end position="67"/>
    </location>
</feature>
<evidence type="ECO:0000256" key="1">
    <source>
        <dbReference type="ARBA" id="ARBA00004613"/>
    </source>
</evidence>
<evidence type="ECO:0000313" key="7">
    <source>
        <dbReference type="EMBL" id="KAA5540493.1"/>
    </source>
</evidence>
<comment type="subcellular location">
    <subcellularLocation>
        <location evidence="1">Secreted</location>
    </subcellularLocation>
</comment>
<feature type="region of interest" description="Disordered" evidence="4">
    <location>
        <begin position="1250"/>
        <end position="1269"/>
    </location>
</feature>
<feature type="domain" description="DUF11" evidence="5">
    <location>
        <begin position="1282"/>
        <end position="1387"/>
    </location>
</feature>
<feature type="domain" description="SD-repeat containing protein B" evidence="6">
    <location>
        <begin position="91"/>
        <end position="153"/>
    </location>
</feature>
<feature type="domain" description="DUF11" evidence="5">
    <location>
        <begin position="651"/>
        <end position="759"/>
    </location>
</feature>
<feature type="domain" description="DUF11" evidence="5">
    <location>
        <begin position="909"/>
        <end position="1020"/>
    </location>
</feature>
<dbReference type="InterPro" id="IPR051172">
    <property type="entry name" value="Chlamydia_OmcB"/>
</dbReference>
<feature type="domain" description="DUF11" evidence="5">
    <location>
        <begin position="1793"/>
        <end position="1900"/>
    </location>
</feature>
<feature type="region of interest" description="Disordered" evidence="4">
    <location>
        <begin position="1505"/>
        <end position="1529"/>
    </location>
</feature>
<gene>
    <name evidence="7" type="ORF">FYK55_21025</name>
</gene>
<feature type="region of interest" description="Disordered" evidence="4">
    <location>
        <begin position="1007"/>
        <end position="1026"/>
    </location>
</feature>
<feature type="domain" description="DUF11" evidence="5">
    <location>
        <begin position="400"/>
        <end position="514"/>
    </location>
</feature>
<feature type="region of interest" description="Disordered" evidence="4">
    <location>
        <begin position="880"/>
        <end position="901"/>
    </location>
</feature>
<keyword evidence="2" id="KW-0964">Secreted</keyword>
<feature type="region of interest" description="Disordered" evidence="4">
    <location>
        <begin position="1374"/>
        <end position="1400"/>
    </location>
</feature>
<feature type="region of interest" description="Disordered" evidence="4">
    <location>
        <begin position="1633"/>
        <end position="1654"/>
    </location>
</feature>
<dbReference type="Pfam" id="PF01345">
    <property type="entry name" value="DUF11"/>
    <property type="match status" value="11"/>
</dbReference>
<organism evidence="7 8">
    <name type="scientific">Roseiconus nitratireducens</name>
    <dbReference type="NCBI Taxonomy" id="2605748"/>
    <lineage>
        <taxon>Bacteria</taxon>
        <taxon>Pseudomonadati</taxon>
        <taxon>Planctomycetota</taxon>
        <taxon>Planctomycetia</taxon>
        <taxon>Pirellulales</taxon>
        <taxon>Pirellulaceae</taxon>
        <taxon>Roseiconus</taxon>
    </lineage>
</organism>
<reference evidence="7 8" key="1">
    <citation type="submission" date="2019-08" db="EMBL/GenBank/DDBJ databases">
        <authorList>
            <person name="Dhanesh K."/>
            <person name="Kumar G."/>
            <person name="Sasikala C."/>
            <person name="Venkata Ramana C."/>
        </authorList>
    </citation>
    <scope>NUCLEOTIDE SEQUENCE [LARGE SCALE GENOMIC DNA]</scope>
    <source>
        <strain evidence="7 8">JC645</strain>
    </source>
</reference>
<dbReference type="Proteomes" id="UP000324479">
    <property type="component" value="Unassembled WGS sequence"/>
</dbReference>
<feature type="domain" description="DUF11" evidence="5">
    <location>
        <begin position="1037"/>
        <end position="1122"/>
    </location>
</feature>
<dbReference type="GO" id="GO:0005576">
    <property type="term" value="C:extracellular region"/>
    <property type="evidence" value="ECO:0007669"/>
    <property type="project" value="UniProtKB-SubCell"/>
</dbReference>
<dbReference type="InterPro" id="IPR001434">
    <property type="entry name" value="OmcB-like_DUF11"/>
</dbReference>
<evidence type="ECO:0000256" key="4">
    <source>
        <dbReference type="SAM" id="MobiDB-lite"/>
    </source>
</evidence>
<feature type="domain" description="DUF11" evidence="5">
    <location>
        <begin position="1665"/>
        <end position="1771"/>
    </location>
</feature>
<evidence type="ECO:0000259" key="6">
    <source>
        <dbReference type="Pfam" id="PF17210"/>
    </source>
</evidence>
<name>A0A5M6CZE8_9BACT</name>
<feature type="compositionally biased region" description="Polar residues" evidence="4">
    <location>
        <begin position="746"/>
        <end position="758"/>
    </location>
</feature>
<feature type="domain" description="DUF11" evidence="5">
    <location>
        <begin position="1537"/>
        <end position="1647"/>
    </location>
</feature>